<evidence type="ECO:0000313" key="1">
    <source>
        <dbReference type="EMBL" id="CAB3979786.1"/>
    </source>
</evidence>
<dbReference type="AlphaFoldDB" id="A0A6S7FVF5"/>
<comment type="caution">
    <text evidence="1">The sequence shown here is derived from an EMBL/GenBank/DDBJ whole genome shotgun (WGS) entry which is preliminary data.</text>
</comment>
<keyword evidence="2" id="KW-1185">Reference proteome</keyword>
<name>A0A6S7FVF5_PARCT</name>
<dbReference type="EMBL" id="CACRXK020000228">
    <property type="protein sequence ID" value="CAB3979786.1"/>
    <property type="molecule type" value="Genomic_DNA"/>
</dbReference>
<gene>
    <name evidence="1" type="ORF">PACLA_8A011283</name>
</gene>
<organism evidence="1 2">
    <name type="scientific">Paramuricea clavata</name>
    <name type="common">Red gorgonian</name>
    <name type="synonym">Violescent sea-whip</name>
    <dbReference type="NCBI Taxonomy" id="317549"/>
    <lineage>
        <taxon>Eukaryota</taxon>
        <taxon>Metazoa</taxon>
        <taxon>Cnidaria</taxon>
        <taxon>Anthozoa</taxon>
        <taxon>Octocorallia</taxon>
        <taxon>Malacalcyonacea</taxon>
        <taxon>Plexauridae</taxon>
        <taxon>Paramuricea</taxon>
    </lineage>
</organism>
<protein>
    <submittedName>
        <fullName evidence="1">Uncharacterized protein</fullName>
    </submittedName>
</protein>
<reference evidence="1" key="1">
    <citation type="submission" date="2020-04" db="EMBL/GenBank/DDBJ databases">
        <authorList>
            <person name="Alioto T."/>
            <person name="Alioto T."/>
            <person name="Gomez Garrido J."/>
        </authorList>
    </citation>
    <scope>NUCLEOTIDE SEQUENCE</scope>
    <source>
        <strain evidence="1">A484AB</strain>
    </source>
</reference>
<dbReference type="Proteomes" id="UP001152795">
    <property type="component" value="Unassembled WGS sequence"/>
</dbReference>
<accession>A0A6S7FVF5</accession>
<proteinExistence type="predicted"/>
<sequence length="67" mass="7710">VLYNGICRNSYMRKPVHKGNEDDNSEQLMISLRDGNHFKFASHLFATLKKCLDDLKSSDQLLFSMTS</sequence>
<feature type="non-terminal residue" evidence="1">
    <location>
        <position position="67"/>
    </location>
</feature>
<dbReference type="OrthoDB" id="120976at2759"/>
<evidence type="ECO:0000313" key="2">
    <source>
        <dbReference type="Proteomes" id="UP001152795"/>
    </source>
</evidence>